<dbReference type="Pfam" id="PF01022">
    <property type="entry name" value="HTH_5"/>
    <property type="match status" value="1"/>
</dbReference>
<dbReference type="NCBIfam" id="NF033788">
    <property type="entry name" value="HTH_metalloreg"/>
    <property type="match status" value="1"/>
</dbReference>
<sequence>MAIIESQIDAMEEAQQRLQLAALFHALADPTRLLILEHLKTGEHKVKDLTEHLGLAQSTVSAHLSCLKDSGLVSVRSQGRASLYSLSHAQDLAAVQSQALRLGRPANRNHQWHEGHPSPEGGV</sequence>
<keyword evidence="6" id="KW-1185">Reference proteome</keyword>
<dbReference type="PROSITE" id="PS50987">
    <property type="entry name" value="HTH_ARSR_2"/>
    <property type="match status" value="1"/>
</dbReference>
<dbReference type="CDD" id="cd00090">
    <property type="entry name" value="HTH_ARSR"/>
    <property type="match status" value="1"/>
</dbReference>
<dbReference type="Proteomes" id="UP000252167">
    <property type="component" value="Unassembled WGS sequence"/>
</dbReference>
<dbReference type="InterPro" id="IPR011991">
    <property type="entry name" value="ArsR-like_HTH"/>
</dbReference>
<dbReference type="GO" id="GO:0003677">
    <property type="term" value="F:DNA binding"/>
    <property type="evidence" value="ECO:0007669"/>
    <property type="project" value="UniProtKB-KW"/>
</dbReference>
<dbReference type="SUPFAM" id="SSF46785">
    <property type="entry name" value="Winged helix' DNA-binding domain"/>
    <property type="match status" value="1"/>
</dbReference>
<evidence type="ECO:0000256" key="3">
    <source>
        <dbReference type="ARBA" id="ARBA00023163"/>
    </source>
</evidence>
<protein>
    <submittedName>
        <fullName evidence="5">ArsR family transcriptional regulator</fullName>
    </submittedName>
</protein>
<dbReference type="PANTHER" id="PTHR33154:SF33">
    <property type="entry name" value="TRANSCRIPTIONAL REPRESSOR SDPR"/>
    <property type="match status" value="1"/>
</dbReference>
<dbReference type="Gene3D" id="1.10.10.10">
    <property type="entry name" value="Winged helix-like DNA-binding domain superfamily/Winged helix DNA-binding domain"/>
    <property type="match status" value="1"/>
</dbReference>
<dbReference type="SMART" id="SM00418">
    <property type="entry name" value="HTH_ARSR"/>
    <property type="match status" value="1"/>
</dbReference>
<dbReference type="InterPro" id="IPR001845">
    <property type="entry name" value="HTH_ArsR_DNA-bd_dom"/>
</dbReference>
<evidence type="ECO:0000313" key="6">
    <source>
        <dbReference type="Proteomes" id="UP000252167"/>
    </source>
</evidence>
<dbReference type="InterPro" id="IPR051081">
    <property type="entry name" value="HTH_MetalResp_TranReg"/>
</dbReference>
<dbReference type="AlphaFoldDB" id="A0A365YK19"/>
<dbReference type="InterPro" id="IPR036390">
    <property type="entry name" value="WH_DNA-bd_sf"/>
</dbReference>
<keyword evidence="3" id="KW-0804">Transcription</keyword>
<gene>
    <name evidence="5" type="ORF">C1H84_06250</name>
</gene>
<dbReference type="PRINTS" id="PR00778">
    <property type="entry name" value="HTHARSR"/>
</dbReference>
<accession>A0A365YK19</accession>
<name>A0A365YK19_9MICC</name>
<organism evidence="5 6">
    <name type="scientific">Glutamicibacter soli</name>
    <dbReference type="NCBI Taxonomy" id="453836"/>
    <lineage>
        <taxon>Bacteria</taxon>
        <taxon>Bacillati</taxon>
        <taxon>Actinomycetota</taxon>
        <taxon>Actinomycetes</taxon>
        <taxon>Micrococcales</taxon>
        <taxon>Micrococcaceae</taxon>
        <taxon>Glutamicibacter</taxon>
    </lineage>
</organism>
<reference evidence="5 6" key="1">
    <citation type="submission" date="2018-01" db="EMBL/GenBank/DDBJ databases">
        <title>Glutamicibacter soli strain NHPC-3 Whole genome sequence and assembly.</title>
        <authorList>
            <person name="Choudhury P."/>
            <person name="Gupta D."/>
            <person name="Sengupta K."/>
            <person name="Jawed A."/>
            <person name="Sultana N."/>
            <person name="Saha P."/>
        </authorList>
    </citation>
    <scope>NUCLEOTIDE SEQUENCE [LARGE SCALE GENOMIC DNA]</scope>
    <source>
        <strain evidence="5 6">NHPC-3</strain>
    </source>
</reference>
<keyword evidence="2" id="KW-0238">DNA-binding</keyword>
<evidence type="ECO:0000259" key="4">
    <source>
        <dbReference type="PROSITE" id="PS50987"/>
    </source>
</evidence>
<proteinExistence type="predicted"/>
<evidence type="ECO:0000313" key="5">
    <source>
        <dbReference type="EMBL" id="RBM03012.1"/>
    </source>
</evidence>
<evidence type="ECO:0000256" key="1">
    <source>
        <dbReference type="ARBA" id="ARBA00023015"/>
    </source>
</evidence>
<dbReference type="InterPro" id="IPR036388">
    <property type="entry name" value="WH-like_DNA-bd_sf"/>
</dbReference>
<evidence type="ECO:0000256" key="2">
    <source>
        <dbReference type="ARBA" id="ARBA00023125"/>
    </source>
</evidence>
<dbReference type="PANTHER" id="PTHR33154">
    <property type="entry name" value="TRANSCRIPTIONAL REGULATOR, ARSR FAMILY"/>
    <property type="match status" value="1"/>
</dbReference>
<dbReference type="GO" id="GO:0003700">
    <property type="term" value="F:DNA-binding transcription factor activity"/>
    <property type="evidence" value="ECO:0007669"/>
    <property type="project" value="InterPro"/>
</dbReference>
<dbReference type="EMBL" id="POAF01000002">
    <property type="protein sequence ID" value="RBM03012.1"/>
    <property type="molecule type" value="Genomic_DNA"/>
</dbReference>
<keyword evidence="1" id="KW-0805">Transcription regulation</keyword>
<comment type="caution">
    <text evidence="5">The sequence shown here is derived from an EMBL/GenBank/DDBJ whole genome shotgun (WGS) entry which is preliminary data.</text>
</comment>
<feature type="domain" description="HTH arsR-type" evidence="4">
    <location>
        <begin position="12"/>
        <end position="107"/>
    </location>
</feature>
<dbReference type="RefSeq" id="WP_047118316.1">
    <property type="nucleotide sequence ID" value="NZ_JBNBOD010000002.1"/>
</dbReference>